<keyword evidence="3" id="KW-0805">Transcription regulation</keyword>
<comment type="subcellular location">
    <subcellularLocation>
        <location evidence="1">Nucleus</location>
    </subcellularLocation>
</comment>
<organism evidence="8 9">
    <name type="scientific">Pseudogymnoascus verrucosus</name>
    <dbReference type="NCBI Taxonomy" id="342668"/>
    <lineage>
        <taxon>Eukaryota</taxon>
        <taxon>Fungi</taxon>
        <taxon>Dikarya</taxon>
        <taxon>Ascomycota</taxon>
        <taxon>Pezizomycotina</taxon>
        <taxon>Leotiomycetes</taxon>
        <taxon>Thelebolales</taxon>
        <taxon>Thelebolaceae</taxon>
        <taxon>Pseudogymnoascus</taxon>
    </lineage>
</organism>
<dbReference type="InterPro" id="IPR001138">
    <property type="entry name" value="Zn2Cys6_DnaBD"/>
</dbReference>
<dbReference type="InterPro" id="IPR050815">
    <property type="entry name" value="TF_fung"/>
</dbReference>
<dbReference type="InterPro" id="IPR036864">
    <property type="entry name" value="Zn2-C6_fun-type_DNA-bd_sf"/>
</dbReference>
<evidence type="ECO:0000313" key="8">
    <source>
        <dbReference type="EMBL" id="OBT95177.2"/>
    </source>
</evidence>
<dbReference type="GO" id="GO:0006351">
    <property type="term" value="P:DNA-templated transcription"/>
    <property type="evidence" value="ECO:0007669"/>
    <property type="project" value="InterPro"/>
</dbReference>
<dbReference type="GO" id="GO:0005634">
    <property type="term" value="C:nucleus"/>
    <property type="evidence" value="ECO:0007669"/>
    <property type="project" value="UniProtKB-SubCell"/>
</dbReference>
<evidence type="ECO:0000256" key="6">
    <source>
        <dbReference type="SAM" id="MobiDB-lite"/>
    </source>
</evidence>
<protein>
    <recommendedName>
        <fullName evidence="7">Zn(2)-C6 fungal-type domain-containing protein</fullName>
    </recommendedName>
</protein>
<feature type="domain" description="Zn(2)-C6 fungal-type" evidence="7">
    <location>
        <begin position="23"/>
        <end position="53"/>
    </location>
</feature>
<dbReference type="CDD" id="cd12148">
    <property type="entry name" value="fungal_TF_MHR"/>
    <property type="match status" value="1"/>
</dbReference>
<dbReference type="AlphaFoldDB" id="A0A1B8GH65"/>
<dbReference type="SMART" id="SM00066">
    <property type="entry name" value="GAL4"/>
    <property type="match status" value="1"/>
</dbReference>
<feature type="region of interest" description="Disordered" evidence="6">
    <location>
        <begin position="751"/>
        <end position="782"/>
    </location>
</feature>
<keyword evidence="9" id="KW-1185">Reference proteome</keyword>
<dbReference type="Pfam" id="PF00172">
    <property type="entry name" value="Zn_clus"/>
    <property type="match status" value="1"/>
</dbReference>
<feature type="compositionally biased region" description="Polar residues" evidence="6">
    <location>
        <begin position="773"/>
        <end position="782"/>
    </location>
</feature>
<name>A0A1B8GH65_9PEZI</name>
<dbReference type="PANTHER" id="PTHR47338:SF23">
    <property type="entry name" value="ZN(II)2CYS6 TRANSCRIPTION FACTOR (EUROFUNG)"/>
    <property type="match status" value="1"/>
</dbReference>
<keyword evidence="2" id="KW-0479">Metal-binding</keyword>
<evidence type="ECO:0000256" key="4">
    <source>
        <dbReference type="ARBA" id="ARBA00023163"/>
    </source>
</evidence>
<dbReference type="EMBL" id="KV460237">
    <property type="protein sequence ID" value="OBT95177.2"/>
    <property type="molecule type" value="Genomic_DNA"/>
</dbReference>
<dbReference type="GO" id="GO:0003677">
    <property type="term" value="F:DNA binding"/>
    <property type="evidence" value="ECO:0007669"/>
    <property type="project" value="InterPro"/>
</dbReference>
<dbReference type="GO" id="GO:0000981">
    <property type="term" value="F:DNA-binding transcription factor activity, RNA polymerase II-specific"/>
    <property type="evidence" value="ECO:0007669"/>
    <property type="project" value="InterPro"/>
</dbReference>
<accession>A0A1B8GH65</accession>
<keyword evidence="5" id="KW-0539">Nucleus</keyword>
<dbReference type="PROSITE" id="PS50048">
    <property type="entry name" value="ZN2_CY6_FUNGAL_2"/>
    <property type="match status" value="1"/>
</dbReference>
<dbReference type="STRING" id="342668.A0A1B8GH65"/>
<dbReference type="InterPro" id="IPR007219">
    <property type="entry name" value="XnlR_reg_dom"/>
</dbReference>
<keyword evidence="4" id="KW-0804">Transcription</keyword>
<evidence type="ECO:0000256" key="1">
    <source>
        <dbReference type="ARBA" id="ARBA00004123"/>
    </source>
</evidence>
<evidence type="ECO:0000256" key="2">
    <source>
        <dbReference type="ARBA" id="ARBA00022723"/>
    </source>
</evidence>
<feature type="region of interest" description="Disordered" evidence="6">
    <location>
        <begin position="81"/>
        <end position="102"/>
    </location>
</feature>
<feature type="region of interest" description="Disordered" evidence="6">
    <location>
        <begin position="1"/>
        <end position="24"/>
    </location>
</feature>
<feature type="compositionally biased region" description="Polar residues" evidence="6">
    <location>
        <begin position="143"/>
        <end position="153"/>
    </location>
</feature>
<dbReference type="RefSeq" id="XP_059319565.1">
    <property type="nucleotide sequence ID" value="XM_059463895.1"/>
</dbReference>
<dbReference type="CDD" id="cd00067">
    <property type="entry name" value="GAL4"/>
    <property type="match status" value="1"/>
</dbReference>
<feature type="region of interest" description="Disordered" evidence="6">
    <location>
        <begin position="143"/>
        <end position="184"/>
    </location>
</feature>
<dbReference type="Pfam" id="PF04082">
    <property type="entry name" value="Fungal_trans"/>
    <property type="match status" value="1"/>
</dbReference>
<gene>
    <name evidence="8" type="ORF">VE01_07611</name>
</gene>
<evidence type="ECO:0000256" key="5">
    <source>
        <dbReference type="ARBA" id="ARBA00023242"/>
    </source>
</evidence>
<sequence>MAGAPMESNSDTVAPEGENPLPSCDECRTRKLKCSRQSPSCSNCRRLDVSCFYDPVRTKPGFKRGTIDKLVRRIEVLEHAVSHQRDGGSSSPRLAAASATHDPVVTNTDLEGLGTANFSALAMQIQNLTSSISFLSQSIVPGSGSPGSQLDASRNNDKHRCKRQRSGSEETQQPRHKKPSCEASEELELSSHFLTGTHLEDLLDAYFMNIHPWIPMIHMTTFRRKIQGLDEAADPPLILHAMLAAALRPMNAASGDRISAGRIEREVERSRNIVITRATNSLTVEDLQALIIVAFMHIGNGEPLRAWPIVALLTRTVEYLQLSVEEGDADVPEAFLRPKPLPPPSDWMEQEERRRVFWNIFILDRMCFVLTGWNIGLTADNVSRRLPICGTHWNRDNPALSPYFGVWDKSAAKISNSVAFLPAHYESPGQSAGTSGADFEITPPGAQKLQSPTAHIDTSAIGAFAYYVESLESLCRINMYFLNQKIDFSNRQEVSSWLTRFKELDLRLVHWRTILPAKWKDPEVPPPEATAALDPNMTLAHITHNTSMILLHQRIGYPEPQLKGIKLPNFNSAKTCQSAAIETANIAMKYLAHAPETMPLSPQFSFCSYVSARVLLVHCQYYGLALDPKFSILVKCLQEASRRWLFSQERSSTPSLSDQLADHLQFLHKRCLDDPTFYLRVVGSVESDVSRVTEGQLGDDMQRSQNRCEANHPSEQFLSAVATADFATALQLGQPSTSISVEMPLGAPGRNILSDENPEHWTPSSDVPEFRGSKSSTEPQDELSNILQTLTDQSYAVMDRVISLDDFNFDAASYDLAQMPTVPASSDWAPEIYGYVAREHHW</sequence>
<evidence type="ECO:0000313" key="9">
    <source>
        <dbReference type="Proteomes" id="UP000091956"/>
    </source>
</evidence>
<dbReference type="PANTHER" id="PTHR47338">
    <property type="entry name" value="ZN(II)2CYS6 TRANSCRIPTION FACTOR (EUROFUNG)-RELATED"/>
    <property type="match status" value="1"/>
</dbReference>
<dbReference type="SUPFAM" id="SSF57701">
    <property type="entry name" value="Zn2/Cys6 DNA-binding domain"/>
    <property type="match status" value="1"/>
</dbReference>
<reference evidence="9" key="2">
    <citation type="journal article" date="2018" name="Nat. Commun.">
        <title>Extreme sensitivity to ultraviolet light in the fungal pathogen causing white-nose syndrome of bats.</title>
        <authorList>
            <person name="Palmer J.M."/>
            <person name="Drees K.P."/>
            <person name="Foster J.T."/>
            <person name="Lindner D.L."/>
        </authorList>
    </citation>
    <scope>NUCLEOTIDE SEQUENCE [LARGE SCALE GENOMIC DNA]</scope>
    <source>
        <strain evidence="9">UAMH 10579</strain>
    </source>
</reference>
<dbReference type="PROSITE" id="PS00463">
    <property type="entry name" value="ZN2_CY6_FUNGAL_1"/>
    <property type="match status" value="1"/>
</dbReference>
<evidence type="ECO:0000256" key="3">
    <source>
        <dbReference type="ARBA" id="ARBA00023015"/>
    </source>
</evidence>
<reference evidence="8 9" key="1">
    <citation type="submission" date="2016-03" db="EMBL/GenBank/DDBJ databases">
        <title>Comparative genomics of Pseudogymnoascus destructans, the fungus causing white-nose syndrome of bats.</title>
        <authorList>
            <person name="Palmer J.M."/>
            <person name="Drees K.P."/>
            <person name="Foster J.T."/>
            <person name="Lindner D.L."/>
        </authorList>
    </citation>
    <scope>NUCLEOTIDE SEQUENCE [LARGE SCALE GENOMIC DNA]</scope>
    <source>
        <strain evidence="8 9">UAMH 10579</strain>
    </source>
</reference>
<dbReference type="GO" id="GO:0008270">
    <property type="term" value="F:zinc ion binding"/>
    <property type="evidence" value="ECO:0007669"/>
    <property type="project" value="InterPro"/>
</dbReference>
<evidence type="ECO:0000259" key="7">
    <source>
        <dbReference type="PROSITE" id="PS50048"/>
    </source>
</evidence>
<proteinExistence type="predicted"/>
<dbReference type="GeneID" id="28840997"/>
<dbReference type="Gene3D" id="4.10.240.10">
    <property type="entry name" value="Zn(2)-C6 fungal-type DNA-binding domain"/>
    <property type="match status" value="1"/>
</dbReference>
<dbReference type="Proteomes" id="UP000091956">
    <property type="component" value="Unassembled WGS sequence"/>
</dbReference>